<comment type="caution">
    <text evidence="1">The sequence shown here is derived from an EMBL/GenBank/DDBJ whole genome shotgun (WGS) entry which is preliminary data.</text>
</comment>
<reference evidence="1 2" key="1">
    <citation type="submission" date="2019-08" db="EMBL/GenBank/DDBJ databases">
        <title>Whole genome of Aphis craccivora.</title>
        <authorList>
            <person name="Voronova N.V."/>
            <person name="Shulinski R.S."/>
            <person name="Bandarenka Y.V."/>
            <person name="Zhorov D.G."/>
            <person name="Warner D."/>
        </authorList>
    </citation>
    <scope>NUCLEOTIDE SEQUENCE [LARGE SCALE GENOMIC DNA]</scope>
    <source>
        <strain evidence="1">180601</strain>
        <tissue evidence="1">Whole Body</tissue>
    </source>
</reference>
<keyword evidence="2" id="KW-1185">Reference proteome</keyword>
<organism evidence="1 2">
    <name type="scientific">Aphis craccivora</name>
    <name type="common">Cowpea aphid</name>
    <dbReference type="NCBI Taxonomy" id="307492"/>
    <lineage>
        <taxon>Eukaryota</taxon>
        <taxon>Metazoa</taxon>
        <taxon>Ecdysozoa</taxon>
        <taxon>Arthropoda</taxon>
        <taxon>Hexapoda</taxon>
        <taxon>Insecta</taxon>
        <taxon>Pterygota</taxon>
        <taxon>Neoptera</taxon>
        <taxon>Paraneoptera</taxon>
        <taxon>Hemiptera</taxon>
        <taxon>Sternorrhyncha</taxon>
        <taxon>Aphidomorpha</taxon>
        <taxon>Aphidoidea</taxon>
        <taxon>Aphididae</taxon>
        <taxon>Aphidini</taxon>
        <taxon>Aphis</taxon>
        <taxon>Aphis</taxon>
    </lineage>
</organism>
<evidence type="ECO:0000313" key="2">
    <source>
        <dbReference type="Proteomes" id="UP000478052"/>
    </source>
</evidence>
<gene>
    <name evidence="1" type="ORF">FWK35_00024797</name>
</gene>
<proteinExistence type="predicted"/>
<sequence>MLLMGAHGLSCISPNEVGDGFVALMTDASYGDETFTEYILETFVDDNSFFQLYLWAESPSSDPKTTNGSESFHRDFNSQFYISHTKCFISKYKYFIILE</sequence>
<name>A0A6G0YAG9_APHCR</name>
<protein>
    <submittedName>
        <fullName evidence="1">Uncharacterized protein</fullName>
    </submittedName>
</protein>
<evidence type="ECO:0000313" key="1">
    <source>
        <dbReference type="EMBL" id="KAF0751997.1"/>
    </source>
</evidence>
<dbReference type="AlphaFoldDB" id="A0A6G0YAG9"/>
<dbReference type="OrthoDB" id="6608270at2759"/>
<dbReference type="EMBL" id="VUJU01005191">
    <property type="protein sequence ID" value="KAF0751997.1"/>
    <property type="molecule type" value="Genomic_DNA"/>
</dbReference>
<accession>A0A6G0YAG9</accession>
<dbReference type="Proteomes" id="UP000478052">
    <property type="component" value="Unassembled WGS sequence"/>
</dbReference>